<dbReference type="STRING" id="1265846.PROCOU_02484"/>
<feature type="transmembrane region" description="Helical" evidence="1">
    <location>
        <begin position="127"/>
        <end position="150"/>
    </location>
</feature>
<dbReference type="Gene3D" id="3.40.50.1820">
    <property type="entry name" value="alpha/beta hydrolase"/>
    <property type="match status" value="1"/>
</dbReference>
<keyword evidence="1" id="KW-1133">Transmembrane helix</keyword>
<protein>
    <submittedName>
        <fullName evidence="3">Pimeloyl-ACP methyl ester carboxylesterase</fullName>
    </submittedName>
</protein>
<evidence type="ECO:0000313" key="3">
    <source>
        <dbReference type="EMBL" id="TDR52822.1"/>
    </source>
</evidence>
<keyword evidence="4" id="KW-1185">Reference proteome</keyword>
<dbReference type="InterPro" id="IPR050471">
    <property type="entry name" value="AB_hydrolase"/>
</dbReference>
<dbReference type="GO" id="GO:0004806">
    <property type="term" value="F:triacylglycerol lipase activity"/>
    <property type="evidence" value="ECO:0007669"/>
    <property type="project" value="TreeGrafter"/>
</dbReference>
<evidence type="ECO:0000313" key="4">
    <source>
        <dbReference type="Proteomes" id="UP000295558"/>
    </source>
</evidence>
<dbReference type="SUPFAM" id="SSF53474">
    <property type="entry name" value="alpha/beta-Hydrolases"/>
    <property type="match status" value="1"/>
</dbReference>
<dbReference type="GO" id="GO:0046503">
    <property type="term" value="P:glycerolipid catabolic process"/>
    <property type="evidence" value="ECO:0007669"/>
    <property type="project" value="TreeGrafter"/>
</dbReference>
<evidence type="ECO:0000259" key="2">
    <source>
        <dbReference type="Pfam" id="PF00561"/>
    </source>
</evidence>
<dbReference type="EMBL" id="SNZK01000006">
    <property type="protein sequence ID" value="TDR52822.1"/>
    <property type="molecule type" value="Genomic_DNA"/>
</dbReference>
<evidence type="ECO:0000256" key="1">
    <source>
        <dbReference type="SAM" id="Phobius"/>
    </source>
</evidence>
<keyword evidence="1" id="KW-0812">Transmembrane</keyword>
<dbReference type="AlphaFoldDB" id="A0A4R6ZKP5"/>
<proteinExistence type="predicted"/>
<gene>
    <name evidence="3" type="ORF">DFP96_10626</name>
</gene>
<comment type="caution">
    <text evidence="3">The sequence shown here is derived from an EMBL/GenBank/DDBJ whole genome shotgun (WGS) entry which is preliminary data.</text>
</comment>
<accession>A0A4R6ZKP5</accession>
<dbReference type="PANTHER" id="PTHR43433:SF5">
    <property type="entry name" value="AB HYDROLASE-1 DOMAIN-CONTAINING PROTEIN"/>
    <property type="match status" value="1"/>
</dbReference>
<reference evidence="3 4" key="1">
    <citation type="submission" date="2019-03" db="EMBL/GenBank/DDBJ databases">
        <title>Genomic Encyclopedia of Type Strains, Phase III (KMG-III): the genomes of soil and plant-associated and newly described type strains.</title>
        <authorList>
            <person name="Whitman W."/>
        </authorList>
    </citation>
    <scope>NUCLEOTIDE SEQUENCE [LARGE SCALE GENOMIC DNA]</scope>
    <source>
        <strain evidence="3 4">CECT 7972</strain>
    </source>
</reference>
<dbReference type="PRINTS" id="PR00111">
    <property type="entry name" value="ABHYDROLASE"/>
</dbReference>
<dbReference type="PANTHER" id="PTHR43433">
    <property type="entry name" value="HYDROLASE, ALPHA/BETA FOLD FAMILY PROTEIN"/>
    <property type="match status" value="1"/>
</dbReference>
<sequence>MMKAYVNGIELSYHIYGSGEPLVLLHGNGQSHGSLKRQIDFFRKNYQVITVDSRGHGKSELGFRPLDFQIMALDILCLLDFLKINKYRVIGYSDGGIIALEMAIYQPKRQKQMVVIGTNYDASQIKWWANIFTFIVYLVSILLTPFSFFFRRIRAQMRLMIFHPHIKEEDLARISAPMLAVMGEYDVISKADVQKMVNLVQRGEMVVIHNGTHFLIRQKPRELHKIITSFFDKDVTQI</sequence>
<dbReference type="Proteomes" id="UP000295558">
    <property type="component" value="Unassembled WGS sequence"/>
</dbReference>
<organism evidence="3 4">
    <name type="scientific">Listeria rocourtiae</name>
    <dbReference type="NCBI Taxonomy" id="647910"/>
    <lineage>
        <taxon>Bacteria</taxon>
        <taxon>Bacillati</taxon>
        <taxon>Bacillota</taxon>
        <taxon>Bacilli</taxon>
        <taxon>Bacillales</taxon>
        <taxon>Listeriaceae</taxon>
        <taxon>Listeria</taxon>
    </lineage>
</organism>
<keyword evidence="1" id="KW-0472">Membrane</keyword>
<name>A0A4R6ZKP5_9LIST</name>
<feature type="domain" description="AB hydrolase-1" evidence="2">
    <location>
        <begin position="21"/>
        <end position="123"/>
    </location>
</feature>
<dbReference type="InterPro" id="IPR000073">
    <property type="entry name" value="AB_hydrolase_1"/>
</dbReference>
<dbReference type="InterPro" id="IPR029058">
    <property type="entry name" value="AB_hydrolase_fold"/>
</dbReference>
<dbReference type="Pfam" id="PF00561">
    <property type="entry name" value="Abhydrolase_1"/>
    <property type="match status" value="1"/>
</dbReference>